<evidence type="ECO:0000256" key="6">
    <source>
        <dbReference type="SAM" id="MobiDB-lite"/>
    </source>
</evidence>
<name>A0A913ZYZ2_PATMI</name>
<keyword evidence="3" id="KW-0862">Zinc</keyword>
<dbReference type="Proteomes" id="UP000887568">
    <property type="component" value="Unplaced"/>
</dbReference>
<evidence type="ECO:0000313" key="9">
    <source>
        <dbReference type="Proteomes" id="UP000887568"/>
    </source>
</evidence>
<evidence type="ECO:0000313" key="8">
    <source>
        <dbReference type="EnsemblMetazoa" id="XP_038056540.1"/>
    </source>
</evidence>
<dbReference type="RefSeq" id="XP_038056540.1">
    <property type="nucleotide sequence ID" value="XM_038200612.1"/>
</dbReference>
<dbReference type="PANTHER" id="PTHR47696">
    <property type="entry name" value="THAP DOMAIN-CONTAINING PROTEIN 2"/>
    <property type="match status" value="1"/>
</dbReference>
<keyword evidence="1" id="KW-0479">Metal-binding</keyword>
<feature type="compositionally biased region" description="Basic and acidic residues" evidence="6">
    <location>
        <begin position="110"/>
        <end position="122"/>
    </location>
</feature>
<dbReference type="Pfam" id="PF05485">
    <property type="entry name" value="THAP"/>
    <property type="match status" value="1"/>
</dbReference>
<keyword evidence="9" id="KW-1185">Reference proteome</keyword>
<dbReference type="SMART" id="SM00692">
    <property type="entry name" value="DM3"/>
    <property type="match status" value="1"/>
</dbReference>
<evidence type="ECO:0000259" key="7">
    <source>
        <dbReference type="PROSITE" id="PS50950"/>
    </source>
</evidence>
<dbReference type="OMA" id="ETICNTE"/>
<dbReference type="PROSITE" id="PS50950">
    <property type="entry name" value="ZF_THAP"/>
    <property type="match status" value="1"/>
</dbReference>
<dbReference type="OrthoDB" id="10070386at2759"/>
<protein>
    <recommendedName>
        <fullName evidence="7">THAP-type domain-containing protein</fullName>
    </recommendedName>
</protein>
<accession>A0A913ZYZ2</accession>
<reference evidence="8" key="1">
    <citation type="submission" date="2022-11" db="UniProtKB">
        <authorList>
            <consortium name="EnsemblMetazoa"/>
        </authorList>
    </citation>
    <scope>IDENTIFICATION</scope>
</reference>
<dbReference type="InterPro" id="IPR021896">
    <property type="entry name" value="THAP9-like_HTH"/>
</dbReference>
<dbReference type="SUPFAM" id="SSF57716">
    <property type="entry name" value="Glucocorticoid receptor-like (DNA-binding domain)"/>
    <property type="match status" value="1"/>
</dbReference>
<organism evidence="8 9">
    <name type="scientific">Patiria miniata</name>
    <name type="common">Bat star</name>
    <name type="synonym">Asterina miniata</name>
    <dbReference type="NCBI Taxonomy" id="46514"/>
    <lineage>
        <taxon>Eukaryota</taxon>
        <taxon>Metazoa</taxon>
        <taxon>Echinodermata</taxon>
        <taxon>Eleutherozoa</taxon>
        <taxon>Asterozoa</taxon>
        <taxon>Asteroidea</taxon>
        <taxon>Valvatacea</taxon>
        <taxon>Valvatida</taxon>
        <taxon>Asterinidae</taxon>
        <taxon>Patiria</taxon>
    </lineage>
</organism>
<sequence length="321" mass="36351">MSPGCCAVGCKNRDERKSRKKGITFHRFPLSQPERAQRWIAHTRRANWKPRPWSKLCSIHFKESDFDRTGATTRLRENVIPTIFDFPDNPKKAGKEIELLEAPPALPKPTAEKPDAPSKAVEKPNITAVHTSLPESHDHCYFTRDTPVVLKRKLDFTCAKLCSVNKRLRMTQQKCRRLEKKVCSLEATIYALQEKRPSAAASLDVLSETLPGIAVELLKRMSRSKKRGKACYGEYPAVVADFALKLMSLSPKAYFYTRKSFDGALPHPSLLRRRRSVKKDEAKELGSEQEDLNAMTELSLVSLMSTEELSQLLLPQTNSDV</sequence>
<dbReference type="PANTHER" id="PTHR47696:SF2">
    <property type="entry name" value="PROVISIONAL ORTHOLOG OF THAP DOMAIN CONTAINING 1"/>
    <property type="match status" value="1"/>
</dbReference>
<dbReference type="GO" id="GO:0003677">
    <property type="term" value="F:DNA binding"/>
    <property type="evidence" value="ECO:0007669"/>
    <property type="project" value="UniProtKB-UniRule"/>
</dbReference>
<dbReference type="SMART" id="SM00980">
    <property type="entry name" value="THAP"/>
    <property type="match status" value="1"/>
</dbReference>
<keyword evidence="4 5" id="KW-0238">DNA-binding</keyword>
<dbReference type="Pfam" id="PF12017">
    <property type="entry name" value="Tnp_P_element"/>
    <property type="match status" value="1"/>
</dbReference>
<feature type="domain" description="THAP-type" evidence="7">
    <location>
        <begin position="1"/>
        <end position="84"/>
    </location>
</feature>
<evidence type="ECO:0000256" key="5">
    <source>
        <dbReference type="PROSITE-ProRule" id="PRU00309"/>
    </source>
</evidence>
<evidence type="ECO:0000256" key="4">
    <source>
        <dbReference type="ARBA" id="ARBA00023125"/>
    </source>
</evidence>
<dbReference type="EnsemblMetazoa" id="XM_038200612.1">
    <property type="protein sequence ID" value="XP_038056540.1"/>
    <property type="gene ID" value="LOC119728390"/>
</dbReference>
<evidence type="ECO:0000256" key="1">
    <source>
        <dbReference type="ARBA" id="ARBA00022723"/>
    </source>
</evidence>
<evidence type="ECO:0000256" key="3">
    <source>
        <dbReference type="ARBA" id="ARBA00022833"/>
    </source>
</evidence>
<dbReference type="InterPro" id="IPR026521">
    <property type="entry name" value="THAP2"/>
</dbReference>
<dbReference type="GeneID" id="119728390"/>
<dbReference type="InterPro" id="IPR038441">
    <property type="entry name" value="THAP_Znf_sf"/>
</dbReference>
<dbReference type="Gene3D" id="6.20.210.20">
    <property type="entry name" value="THAP domain"/>
    <property type="match status" value="1"/>
</dbReference>
<evidence type="ECO:0000256" key="2">
    <source>
        <dbReference type="ARBA" id="ARBA00022771"/>
    </source>
</evidence>
<feature type="region of interest" description="Disordered" evidence="6">
    <location>
        <begin position="102"/>
        <end position="122"/>
    </location>
</feature>
<proteinExistence type="predicted"/>
<dbReference type="AlphaFoldDB" id="A0A913ZYZ2"/>
<keyword evidence="2 5" id="KW-0863">Zinc-finger</keyword>
<dbReference type="GO" id="GO:0008270">
    <property type="term" value="F:zinc ion binding"/>
    <property type="evidence" value="ECO:0007669"/>
    <property type="project" value="UniProtKB-KW"/>
</dbReference>
<dbReference type="InterPro" id="IPR006612">
    <property type="entry name" value="THAP_Znf"/>
</dbReference>